<accession>A0ABT8VVA6</accession>
<feature type="transmembrane region" description="Helical" evidence="1">
    <location>
        <begin position="58"/>
        <end position="80"/>
    </location>
</feature>
<name>A0ABT8VVA6_9FLAO</name>
<feature type="transmembrane region" description="Helical" evidence="1">
    <location>
        <begin position="217"/>
        <end position="242"/>
    </location>
</feature>
<feature type="transmembrane region" description="Helical" evidence="1">
    <location>
        <begin position="183"/>
        <end position="205"/>
    </location>
</feature>
<protein>
    <recommendedName>
        <fullName evidence="4">MotA/TolQ/ExbB proton channel domain-containing protein</fullName>
    </recommendedName>
</protein>
<dbReference type="RefSeq" id="WP_302885220.1">
    <property type="nucleotide sequence ID" value="NZ_JAUMIT010000010.1"/>
</dbReference>
<dbReference type="Proteomes" id="UP001168642">
    <property type="component" value="Unassembled WGS sequence"/>
</dbReference>
<feature type="transmembrane region" description="Helical" evidence="1">
    <location>
        <begin position="21"/>
        <end position="43"/>
    </location>
</feature>
<dbReference type="EMBL" id="JAUMIT010000010">
    <property type="protein sequence ID" value="MDO3695915.1"/>
    <property type="molecule type" value="Genomic_DNA"/>
</dbReference>
<evidence type="ECO:0008006" key="4">
    <source>
        <dbReference type="Google" id="ProtNLM"/>
    </source>
</evidence>
<evidence type="ECO:0000256" key="1">
    <source>
        <dbReference type="SAM" id="Phobius"/>
    </source>
</evidence>
<keyword evidence="1" id="KW-0812">Transmembrane</keyword>
<proteinExistence type="predicted"/>
<evidence type="ECO:0000313" key="3">
    <source>
        <dbReference type="Proteomes" id="UP001168642"/>
    </source>
</evidence>
<keyword evidence="1" id="KW-1133">Transmembrane helix</keyword>
<keyword evidence="3" id="KW-1185">Reference proteome</keyword>
<evidence type="ECO:0000313" key="2">
    <source>
        <dbReference type="EMBL" id="MDO3695915.1"/>
    </source>
</evidence>
<sequence length="331" mass="38669">MNDFFTIFYRLLTRKNSPFRFTTVILALLIVATITVITLKLFSDDLELSKFTDKKTEIIVIIGMLVSMLVALPTIAKFLISEKEYRSFDDERDSTFTKQLREELDLEKKLNELLKETVTVNKIQEVVYDKTLQNVESSLLKKIEEKYEKHINYELKHNLISSQLNPIIRDTEKYIDKLQRNSIVNLIIGIIGTITAITILAITILDKNSESIEIGNFLIYFLPRLTFVVFIQLFAFFFLRLYKSNLEDAKYFQNELTNLNSKTSALKIAHLLGKDDKVDELIKVLSLTERNFKLNKEESLQILEKAKIEKDFDSNMLKAFSEFLKIYKKEE</sequence>
<comment type="caution">
    <text evidence="2">The sequence shown here is derived from an EMBL/GenBank/DDBJ whole genome shotgun (WGS) entry which is preliminary data.</text>
</comment>
<gene>
    <name evidence="2" type="ORF">QVZ41_13775</name>
</gene>
<reference evidence="2" key="1">
    <citation type="submission" date="2023-07" db="EMBL/GenBank/DDBJ databases">
        <title>Wenyingzhuangia sp. chi5 genome sequencing and assembly.</title>
        <authorList>
            <person name="Park S."/>
        </authorList>
    </citation>
    <scope>NUCLEOTIDE SEQUENCE</scope>
    <source>
        <strain evidence="2">Chi5</strain>
    </source>
</reference>
<organism evidence="2 3">
    <name type="scientific">Wenyingzhuangia gilva</name>
    <dbReference type="NCBI Taxonomy" id="3057677"/>
    <lineage>
        <taxon>Bacteria</taxon>
        <taxon>Pseudomonadati</taxon>
        <taxon>Bacteroidota</taxon>
        <taxon>Flavobacteriia</taxon>
        <taxon>Flavobacteriales</taxon>
        <taxon>Flavobacteriaceae</taxon>
        <taxon>Wenyingzhuangia</taxon>
    </lineage>
</organism>
<keyword evidence="1" id="KW-0472">Membrane</keyword>